<accession>Q339X4</accession>
<protein>
    <submittedName>
        <fullName evidence="1">Uncharacterized protein</fullName>
    </submittedName>
</protein>
<evidence type="ECO:0000313" key="1">
    <source>
        <dbReference type="EMBL" id="ABB47153.1"/>
    </source>
</evidence>
<proteinExistence type="predicted"/>
<organism evidence="1">
    <name type="scientific">Oryza sativa subsp. japonica</name>
    <name type="common">Rice</name>
    <dbReference type="NCBI Taxonomy" id="39947"/>
    <lineage>
        <taxon>Eukaryota</taxon>
        <taxon>Viridiplantae</taxon>
        <taxon>Streptophyta</taxon>
        <taxon>Embryophyta</taxon>
        <taxon>Tracheophyta</taxon>
        <taxon>Spermatophyta</taxon>
        <taxon>Magnoliopsida</taxon>
        <taxon>Liliopsida</taxon>
        <taxon>Poales</taxon>
        <taxon>Poaceae</taxon>
        <taxon>BOP clade</taxon>
        <taxon>Oryzoideae</taxon>
        <taxon>Oryzeae</taxon>
        <taxon>Oryzinae</taxon>
        <taxon>Oryza</taxon>
        <taxon>Oryza sativa</taxon>
    </lineage>
</organism>
<name>Q339X4_ORYSJ</name>
<reference evidence="1" key="3">
    <citation type="submission" date="2006-07" db="EMBL/GenBank/DDBJ databases">
        <authorList>
            <person name="Buell R."/>
        </authorList>
    </citation>
    <scope>NUCLEOTIDE SEQUENCE</scope>
</reference>
<sequence length="133" mass="14644">MAGVVGGPRKIWRVGAARAVAGPAAQPRLMGGTAPGFVNEYFEIQSMIFKAEKPNHRDLHDRPQPPQISYGEHQAIEVTPCWLNSSDKHIAEGISIGHFFFFGIIVSEGAGTASHYRKGFSHRGKGRFEQEKK</sequence>
<dbReference type="AlphaFoldDB" id="Q339X4"/>
<dbReference type="EMBL" id="DP000086">
    <property type="protein sequence ID" value="ABB47153.1"/>
    <property type="molecule type" value="Genomic_DNA"/>
</dbReference>
<gene>
    <name evidence="1" type="ordered locus">LOC_Os10g17600</name>
</gene>
<reference evidence="1" key="2">
    <citation type="submission" date="2003-05" db="EMBL/GenBank/DDBJ databases">
        <authorList>
            <person name="Buell C.R."/>
            <person name="Wing R.A."/>
            <person name="McCombie W.R."/>
            <person name="Messing J."/>
            <person name="Yuan Q."/>
            <person name="Ouyang S."/>
        </authorList>
    </citation>
    <scope>NUCLEOTIDE SEQUENCE</scope>
</reference>
<reference evidence="1" key="1">
    <citation type="journal article" date="2003" name="Science">
        <title>In-depth view of structure, activity, and evolution of rice chromosome 10.</title>
        <authorList>
            <consortium name="Rice Chromosome 10 Sequencing Consortium"/>
        </authorList>
    </citation>
    <scope>NUCLEOTIDE SEQUENCE [LARGE SCALE GENOMIC DNA]</scope>
</reference>